<evidence type="ECO:0000313" key="3">
    <source>
        <dbReference type="Proteomes" id="UP000828390"/>
    </source>
</evidence>
<dbReference type="InterPro" id="IPR013783">
    <property type="entry name" value="Ig-like_fold"/>
</dbReference>
<dbReference type="InterPro" id="IPR036179">
    <property type="entry name" value="Ig-like_dom_sf"/>
</dbReference>
<proteinExistence type="predicted"/>
<keyword evidence="3" id="KW-1185">Reference proteome</keyword>
<evidence type="ECO:0000259" key="1">
    <source>
        <dbReference type="PROSITE" id="PS50835"/>
    </source>
</evidence>
<dbReference type="AlphaFoldDB" id="A0A9D4QQS2"/>
<dbReference type="Pfam" id="PF13895">
    <property type="entry name" value="Ig_2"/>
    <property type="match status" value="1"/>
</dbReference>
<dbReference type="EMBL" id="JAIWYP010000004">
    <property type="protein sequence ID" value="KAH3839773.1"/>
    <property type="molecule type" value="Genomic_DNA"/>
</dbReference>
<dbReference type="InterPro" id="IPR007110">
    <property type="entry name" value="Ig-like_dom"/>
</dbReference>
<dbReference type="PROSITE" id="PS50835">
    <property type="entry name" value="IG_LIKE"/>
    <property type="match status" value="1"/>
</dbReference>
<name>A0A9D4QQS2_DREPO</name>
<dbReference type="Gene3D" id="2.60.40.10">
    <property type="entry name" value="Immunoglobulins"/>
    <property type="match status" value="1"/>
</dbReference>
<feature type="domain" description="Ig-like" evidence="1">
    <location>
        <begin position="1"/>
        <end position="64"/>
    </location>
</feature>
<evidence type="ECO:0000313" key="2">
    <source>
        <dbReference type="EMBL" id="KAH3839773.1"/>
    </source>
</evidence>
<organism evidence="2 3">
    <name type="scientific">Dreissena polymorpha</name>
    <name type="common">Zebra mussel</name>
    <name type="synonym">Mytilus polymorpha</name>
    <dbReference type="NCBI Taxonomy" id="45954"/>
    <lineage>
        <taxon>Eukaryota</taxon>
        <taxon>Metazoa</taxon>
        <taxon>Spiralia</taxon>
        <taxon>Lophotrochozoa</taxon>
        <taxon>Mollusca</taxon>
        <taxon>Bivalvia</taxon>
        <taxon>Autobranchia</taxon>
        <taxon>Heteroconchia</taxon>
        <taxon>Euheterodonta</taxon>
        <taxon>Imparidentia</taxon>
        <taxon>Neoheterodontei</taxon>
        <taxon>Myida</taxon>
        <taxon>Dreissenoidea</taxon>
        <taxon>Dreissenidae</taxon>
        <taxon>Dreissena</taxon>
    </lineage>
</organism>
<sequence length="84" mass="9220">MNEIECSARCTPYLCTYTWAKDGKFIGNTSMLVLPSVQKDNAGSYQCTARNPASTASETSHTVVVEITGLTMYLVELSERLCAF</sequence>
<dbReference type="SUPFAM" id="SSF48726">
    <property type="entry name" value="Immunoglobulin"/>
    <property type="match status" value="1"/>
</dbReference>
<gene>
    <name evidence="2" type="ORF">DPMN_113210</name>
</gene>
<reference evidence="2" key="2">
    <citation type="submission" date="2020-11" db="EMBL/GenBank/DDBJ databases">
        <authorList>
            <person name="McCartney M.A."/>
            <person name="Auch B."/>
            <person name="Kono T."/>
            <person name="Mallez S."/>
            <person name="Becker A."/>
            <person name="Gohl D.M."/>
            <person name="Silverstein K.A.T."/>
            <person name="Koren S."/>
            <person name="Bechman K.B."/>
            <person name="Herman A."/>
            <person name="Abrahante J.E."/>
            <person name="Garbe J."/>
        </authorList>
    </citation>
    <scope>NUCLEOTIDE SEQUENCE</scope>
    <source>
        <strain evidence="2">Duluth1</strain>
        <tissue evidence="2">Whole animal</tissue>
    </source>
</reference>
<dbReference type="Proteomes" id="UP000828390">
    <property type="component" value="Unassembled WGS sequence"/>
</dbReference>
<protein>
    <recommendedName>
        <fullName evidence="1">Ig-like domain-containing protein</fullName>
    </recommendedName>
</protein>
<accession>A0A9D4QQS2</accession>
<comment type="caution">
    <text evidence="2">The sequence shown here is derived from an EMBL/GenBank/DDBJ whole genome shotgun (WGS) entry which is preliminary data.</text>
</comment>
<reference evidence="2" key="1">
    <citation type="journal article" date="2019" name="bioRxiv">
        <title>The Genome of the Zebra Mussel, Dreissena polymorpha: A Resource for Invasive Species Research.</title>
        <authorList>
            <person name="McCartney M.A."/>
            <person name="Auch B."/>
            <person name="Kono T."/>
            <person name="Mallez S."/>
            <person name="Zhang Y."/>
            <person name="Obille A."/>
            <person name="Becker A."/>
            <person name="Abrahante J.E."/>
            <person name="Garbe J."/>
            <person name="Badalamenti J.P."/>
            <person name="Herman A."/>
            <person name="Mangelson H."/>
            <person name="Liachko I."/>
            <person name="Sullivan S."/>
            <person name="Sone E.D."/>
            <person name="Koren S."/>
            <person name="Silverstein K.A.T."/>
            <person name="Beckman K.B."/>
            <person name="Gohl D.M."/>
        </authorList>
    </citation>
    <scope>NUCLEOTIDE SEQUENCE</scope>
    <source>
        <strain evidence="2">Duluth1</strain>
        <tissue evidence="2">Whole animal</tissue>
    </source>
</reference>